<feature type="region of interest" description="Disordered" evidence="1">
    <location>
        <begin position="273"/>
        <end position="314"/>
    </location>
</feature>
<dbReference type="InterPro" id="IPR000313">
    <property type="entry name" value="PWWP_dom"/>
</dbReference>
<dbReference type="SMART" id="SM00293">
    <property type="entry name" value="PWWP"/>
    <property type="match status" value="1"/>
</dbReference>
<dbReference type="Gene3D" id="2.30.30.140">
    <property type="match status" value="2"/>
</dbReference>
<dbReference type="EMBL" id="JBJQND010000009">
    <property type="protein sequence ID" value="KAL3865649.1"/>
    <property type="molecule type" value="Genomic_DNA"/>
</dbReference>
<reference evidence="3 4" key="1">
    <citation type="submission" date="2024-11" db="EMBL/GenBank/DDBJ databases">
        <title>Chromosome-level genome assembly of the freshwater bivalve Anodonta woodiana.</title>
        <authorList>
            <person name="Chen X."/>
        </authorList>
    </citation>
    <scope>NUCLEOTIDE SEQUENCE [LARGE SCALE GENOMIC DNA]</scope>
    <source>
        <strain evidence="3">MN2024</strain>
        <tissue evidence="3">Gills</tissue>
    </source>
</reference>
<proteinExistence type="predicted"/>
<dbReference type="InterPro" id="IPR035504">
    <property type="entry name" value="MUM1-like_PWWP"/>
</dbReference>
<dbReference type="PANTHER" id="PTHR31333:SF6">
    <property type="entry name" value="MUM1 LIKE 1"/>
    <property type="match status" value="1"/>
</dbReference>
<feature type="domain" description="PWWP" evidence="2">
    <location>
        <begin position="7"/>
        <end position="48"/>
    </location>
</feature>
<accession>A0ABD3VVL8</accession>
<dbReference type="CDD" id="cd06080">
    <property type="entry name" value="PWWP_MUM1-like"/>
    <property type="match status" value="1"/>
</dbReference>
<gene>
    <name evidence="3" type="ORF">ACJMK2_043014</name>
</gene>
<protein>
    <recommendedName>
        <fullName evidence="2">PWWP domain-containing protein</fullName>
    </recommendedName>
</protein>
<dbReference type="PROSITE" id="PS50812">
    <property type="entry name" value="PWWP"/>
    <property type="match status" value="1"/>
</dbReference>
<sequence length="662" mass="75171">MAEDYKPGDIVWARVGRYPWWPAQVVPEDEVGIKQRPKPVAYVRFLGEPISWKKNSSRNRDIIKKRHQIQTYNSAKKEELIIKGIQHCKYGLAFQQAISVVGDFLKLKDKTSPKMVTQTDIQMTDLPVNETECSTLNRTAQESEFSCVKHGDAYRKNAIDVLESSCVNRTDNENEFSAINGTLNKENVALTDSKYGASLSSLNNEECPIPLVDDKSPYVEKDIRRYSTGSMNQTLSSHRYPRRKRSLEYNSFADSMENLKFVKSTVELVRRSENNRKMKTMNNGKKRKKVGHDSEKPSQQCQISGGKAGNGGNKFSDYSSTADLRSIQSDNMNSSGSSGMKSFELQTSLMFHGNTPKPLSSLIDSEDSYLPTPDNKGYLREATQAENRLKKDNYKSMPFDPNIDMDEINEADSDEDLPVGLSPLPLGTPVAERDVVWLKWKNCPPWPAVVKKIYKKQGRMSVIFIKQNRKGEQLTISYKCHSVVPFNDPQKEEFMNVGMSLNTEEKAEFMQSVELADLYLTKRALGTLDNDLSLIIACESQDAEIDIPVQLADVPFIKEKVTESEEENNRQTPVTLKTLSKRGLRRRIKLVQKNQKLVDVILSKDCKAYLLDILHEKKQSLLHTIYKCGTSKERAKIKNQSFGPLDEETQVNIEFCVSLHIT</sequence>
<dbReference type="AlphaFoldDB" id="A0ABD3VVL8"/>
<evidence type="ECO:0000313" key="4">
    <source>
        <dbReference type="Proteomes" id="UP001634394"/>
    </source>
</evidence>
<evidence type="ECO:0000259" key="2">
    <source>
        <dbReference type="PROSITE" id="PS50812"/>
    </source>
</evidence>
<organism evidence="3 4">
    <name type="scientific">Sinanodonta woodiana</name>
    <name type="common">Chinese pond mussel</name>
    <name type="synonym">Anodonta woodiana</name>
    <dbReference type="NCBI Taxonomy" id="1069815"/>
    <lineage>
        <taxon>Eukaryota</taxon>
        <taxon>Metazoa</taxon>
        <taxon>Spiralia</taxon>
        <taxon>Lophotrochozoa</taxon>
        <taxon>Mollusca</taxon>
        <taxon>Bivalvia</taxon>
        <taxon>Autobranchia</taxon>
        <taxon>Heteroconchia</taxon>
        <taxon>Palaeoheterodonta</taxon>
        <taxon>Unionida</taxon>
        <taxon>Unionoidea</taxon>
        <taxon>Unionidae</taxon>
        <taxon>Unioninae</taxon>
        <taxon>Sinanodonta</taxon>
    </lineage>
</organism>
<name>A0ABD3VVL8_SINWO</name>
<evidence type="ECO:0000256" key="1">
    <source>
        <dbReference type="SAM" id="MobiDB-lite"/>
    </source>
</evidence>
<dbReference type="Proteomes" id="UP001634394">
    <property type="component" value="Unassembled WGS sequence"/>
</dbReference>
<dbReference type="SUPFAM" id="SSF63748">
    <property type="entry name" value="Tudor/PWWP/MBT"/>
    <property type="match status" value="2"/>
</dbReference>
<comment type="caution">
    <text evidence="3">The sequence shown here is derived from an EMBL/GenBank/DDBJ whole genome shotgun (WGS) entry which is preliminary data.</text>
</comment>
<dbReference type="Pfam" id="PF00855">
    <property type="entry name" value="PWWP"/>
    <property type="match status" value="1"/>
</dbReference>
<dbReference type="Pfam" id="PF20884">
    <property type="entry name" value="MUM1-like_PWWP"/>
    <property type="match status" value="1"/>
</dbReference>
<dbReference type="InterPro" id="IPR040263">
    <property type="entry name" value="PWP3A_3B_4"/>
</dbReference>
<dbReference type="PANTHER" id="PTHR31333">
    <property type="entry name" value="PWWP DOMAIN-CONTAINING DNA REPAIR FACTOR 3 FAMILY MEMBER"/>
    <property type="match status" value="1"/>
</dbReference>
<dbReference type="CDD" id="cd05162">
    <property type="entry name" value="PWWP"/>
    <property type="match status" value="1"/>
</dbReference>
<keyword evidence="4" id="KW-1185">Reference proteome</keyword>
<evidence type="ECO:0000313" key="3">
    <source>
        <dbReference type="EMBL" id="KAL3865649.1"/>
    </source>
</evidence>